<evidence type="ECO:0000313" key="1">
    <source>
        <dbReference type="EMBL" id="RUR43464.1"/>
    </source>
</evidence>
<gene>
    <name evidence="1" type="ORF">ELY37_17370</name>
</gene>
<dbReference type="Proteomes" id="UP000286912">
    <property type="component" value="Unassembled WGS sequence"/>
</dbReference>
<reference evidence="1 2" key="1">
    <citation type="submission" date="2018-12" db="EMBL/GenBank/DDBJ databases">
        <title>three novel Halomonas strain isolated from plants.</title>
        <authorList>
            <person name="Sun C."/>
        </authorList>
    </citation>
    <scope>NUCLEOTIDE SEQUENCE [LARGE SCALE GENOMIC DNA]</scope>
    <source>
        <strain evidence="1 2">RC</strain>
    </source>
</reference>
<accession>A0A3S0WLJ6</accession>
<dbReference type="AlphaFoldDB" id="A0A3S0WLJ6"/>
<evidence type="ECO:0000313" key="2">
    <source>
        <dbReference type="Proteomes" id="UP000286912"/>
    </source>
</evidence>
<sequence length="606" mass="67395">MSDSLKMSGRDAQALAEAERALETELIRANPEMRDHISHARTRGDRIVFLSDMYLSSEFLEARLTDLGLFQKGDSCYVSCETKKSKRYGDSFRDMAEREAVSLGMISHTGGNYGADILAARKAGVRTEYFEHAHLNRYEQILETYSIATDGLTSVMAGASRMARLSVDAPSQVQAALRDVSAGVIAPVLAGYVLWILRRAKSLGLRRLYFVSRDGQILLDIAQRMSQKIAGFDIELRYFYGSRQALRIAELRTIDDEALTWILRRTGERSVRSYLARVNLTPEDIRASLLEAGLSERDWSTPLSEKSRKALGDVLVCGAPAEMILQRASDARDLLIRYAQQEGMLDAGEWGLVDTCGRGQMLNSLSQVVVMAGAVAPTAFYFQLMQGVEQTESYCQREAYFCDESRQSGYIKVIPDLTHLIELACSGDHGLVQGYSEMEGQIVPVLKAEQNTAVIDAGLPLLRQSCATFVDSLFLDPKAVDLGADTRAASAELIKKFWYTPGRWEARAWGAMPVETDHAGLTVRPLASPLTARDVCLAIFRLRRPPKARLWPQGCFAASSGLGGYEFIMRIGDWLNRNLKAMFRRWSSLSKMSTTKSHSVSVNQLE</sequence>
<dbReference type="InterPro" id="IPR036412">
    <property type="entry name" value="HAD-like_sf"/>
</dbReference>
<keyword evidence="2" id="KW-1185">Reference proteome</keyword>
<dbReference type="SUPFAM" id="SSF56784">
    <property type="entry name" value="HAD-like"/>
    <property type="match status" value="1"/>
</dbReference>
<comment type="caution">
    <text evidence="1">The sequence shown here is derived from an EMBL/GenBank/DDBJ whole genome shotgun (WGS) entry which is preliminary data.</text>
</comment>
<protein>
    <submittedName>
        <fullName evidence="1">Uncharacterized protein</fullName>
    </submittedName>
</protein>
<proteinExistence type="predicted"/>
<dbReference type="CDD" id="cd01427">
    <property type="entry name" value="HAD_like"/>
    <property type="match status" value="1"/>
</dbReference>
<dbReference type="InterPro" id="IPR023214">
    <property type="entry name" value="HAD_sf"/>
</dbReference>
<dbReference type="Gene3D" id="3.40.50.1000">
    <property type="entry name" value="HAD superfamily/HAD-like"/>
    <property type="match status" value="1"/>
</dbReference>
<dbReference type="RefSeq" id="WP_126982047.1">
    <property type="nucleotide sequence ID" value="NZ_RZHD01000010.1"/>
</dbReference>
<dbReference type="EMBL" id="RZHD01000010">
    <property type="protein sequence ID" value="RUR43464.1"/>
    <property type="molecule type" value="Genomic_DNA"/>
</dbReference>
<dbReference type="OrthoDB" id="9816564at2"/>
<name>A0A3S0WLJ6_9GAMM</name>
<organism evidence="1 2">
    <name type="scientific">Vreelandella populi</name>
    <dbReference type="NCBI Taxonomy" id="2498858"/>
    <lineage>
        <taxon>Bacteria</taxon>
        <taxon>Pseudomonadati</taxon>
        <taxon>Pseudomonadota</taxon>
        <taxon>Gammaproteobacteria</taxon>
        <taxon>Oceanospirillales</taxon>
        <taxon>Halomonadaceae</taxon>
        <taxon>Vreelandella</taxon>
    </lineage>
</organism>